<reference evidence="7 8" key="1">
    <citation type="submission" date="2024-10" db="EMBL/GenBank/DDBJ databases">
        <title>The Natural Products Discovery Center: Release of the First 8490 Sequenced Strains for Exploring Actinobacteria Biosynthetic Diversity.</title>
        <authorList>
            <person name="Kalkreuter E."/>
            <person name="Kautsar S.A."/>
            <person name="Yang D."/>
            <person name="Bader C.D."/>
            <person name="Teijaro C.N."/>
            <person name="Fluegel L."/>
            <person name="Davis C.M."/>
            <person name="Simpson J.R."/>
            <person name="Lauterbach L."/>
            <person name="Steele A.D."/>
            <person name="Gui C."/>
            <person name="Meng S."/>
            <person name="Li G."/>
            <person name="Viehrig K."/>
            <person name="Ye F."/>
            <person name="Su P."/>
            <person name="Kiefer A.F."/>
            <person name="Nichols A."/>
            <person name="Cepeda A.J."/>
            <person name="Yan W."/>
            <person name="Fan B."/>
            <person name="Jiang Y."/>
            <person name="Adhikari A."/>
            <person name="Zheng C.-J."/>
            <person name="Schuster L."/>
            <person name="Cowan T.M."/>
            <person name="Smanski M.J."/>
            <person name="Chevrette M.G."/>
            <person name="De Carvalho L.P.S."/>
            <person name="Shen B."/>
        </authorList>
    </citation>
    <scope>NUCLEOTIDE SEQUENCE [LARGE SCALE GENOMIC DNA]</scope>
    <source>
        <strain evidence="7 8">NPDC002173</strain>
    </source>
</reference>
<keyword evidence="4" id="KW-0804">Transcription</keyword>
<dbReference type="InterPro" id="IPR001647">
    <property type="entry name" value="HTH_TetR"/>
</dbReference>
<dbReference type="Pfam" id="PF02909">
    <property type="entry name" value="TetR_C_1"/>
    <property type="match status" value="1"/>
</dbReference>
<sequence>MSGNRTRGQRAGLTRQAVLEAAMTLVDRDGLKALSMRRLGAELGVEAMTLYSHVSSKDALLDGLVEQLFARVAPQPFTSASWQAELRDYAHSLLAALLAHPNMILLVASRPATTSQNLRTMENALEMLRVAGFPPNIALDMLYAVSGFVVGHVTTISRDGAAPDQTRSLSDVDPDEFPLLAEAARAGHPTGPHARFDFALDAMLSGFEAARTARSPR</sequence>
<dbReference type="Pfam" id="PF00440">
    <property type="entry name" value="TetR_N"/>
    <property type="match status" value="1"/>
</dbReference>
<dbReference type="PRINTS" id="PR00400">
    <property type="entry name" value="TETREPRESSOR"/>
</dbReference>
<dbReference type="InterPro" id="IPR004111">
    <property type="entry name" value="Repressor_TetR_C"/>
</dbReference>
<dbReference type="SUPFAM" id="SSF48498">
    <property type="entry name" value="Tetracyclin repressor-like, C-terminal domain"/>
    <property type="match status" value="1"/>
</dbReference>
<keyword evidence="2" id="KW-0805">Transcription regulation</keyword>
<dbReference type="EMBL" id="JBIASD010000020">
    <property type="protein sequence ID" value="MFF3669262.1"/>
    <property type="molecule type" value="Genomic_DNA"/>
</dbReference>
<evidence type="ECO:0000259" key="6">
    <source>
        <dbReference type="PROSITE" id="PS50977"/>
    </source>
</evidence>
<evidence type="ECO:0000256" key="5">
    <source>
        <dbReference type="PROSITE-ProRule" id="PRU00335"/>
    </source>
</evidence>
<organism evidence="7 8">
    <name type="scientific">Microtetraspora malaysiensis</name>
    <dbReference type="NCBI Taxonomy" id="161358"/>
    <lineage>
        <taxon>Bacteria</taxon>
        <taxon>Bacillati</taxon>
        <taxon>Actinomycetota</taxon>
        <taxon>Actinomycetes</taxon>
        <taxon>Streptosporangiales</taxon>
        <taxon>Streptosporangiaceae</taxon>
        <taxon>Microtetraspora</taxon>
    </lineage>
</organism>
<dbReference type="InterPro" id="IPR009057">
    <property type="entry name" value="Homeodomain-like_sf"/>
</dbReference>
<dbReference type="Gene3D" id="1.10.357.10">
    <property type="entry name" value="Tetracycline Repressor, domain 2"/>
    <property type="match status" value="1"/>
</dbReference>
<accession>A0ABW6SW81</accession>
<evidence type="ECO:0000256" key="2">
    <source>
        <dbReference type="ARBA" id="ARBA00023015"/>
    </source>
</evidence>
<dbReference type="RefSeq" id="WP_387415203.1">
    <property type="nucleotide sequence ID" value="NZ_JBIASD010000020.1"/>
</dbReference>
<evidence type="ECO:0000256" key="3">
    <source>
        <dbReference type="ARBA" id="ARBA00023125"/>
    </source>
</evidence>
<comment type="caution">
    <text evidence="7">The sequence shown here is derived from an EMBL/GenBank/DDBJ whole genome shotgun (WGS) entry which is preliminary data.</text>
</comment>
<keyword evidence="8" id="KW-1185">Reference proteome</keyword>
<protein>
    <submittedName>
        <fullName evidence="7">TetR/AcrR family transcriptional regulator C-terminal domain-containing protein</fullName>
    </submittedName>
</protein>
<dbReference type="Gene3D" id="1.10.10.60">
    <property type="entry name" value="Homeodomain-like"/>
    <property type="match status" value="1"/>
</dbReference>
<evidence type="ECO:0000313" key="8">
    <source>
        <dbReference type="Proteomes" id="UP001602013"/>
    </source>
</evidence>
<dbReference type="SUPFAM" id="SSF46689">
    <property type="entry name" value="Homeodomain-like"/>
    <property type="match status" value="1"/>
</dbReference>
<evidence type="ECO:0000313" key="7">
    <source>
        <dbReference type="EMBL" id="MFF3669262.1"/>
    </source>
</evidence>
<dbReference type="PRINTS" id="PR00455">
    <property type="entry name" value="HTHTETR"/>
</dbReference>
<gene>
    <name evidence="7" type="ORF">ACFYXI_27105</name>
</gene>
<feature type="DNA-binding region" description="H-T-H motif" evidence="5">
    <location>
        <begin position="35"/>
        <end position="54"/>
    </location>
</feature>
<dbReference type="PANTHER" id="PTHR30055">
    <property type="entry name" value="HTH-TYPE TRANSCRIPTIONAL REGULATOR RUTR"/>
    <property type="match status" value="1"/>
</dbReference>
<keyword evidence="3 5" id="KW-0238">DNA-binding</keyword>
<dbReference type="PROSITE" id="PS50977">
    <property type="entry name" value="HTH_TETR_2"/>
    <property type="match status" value="1"/>
</dbReference>
<dbReference type="PANTHER" id="PTHR30055:SF151">
    <property type="entry name" value="TRANSCRIPTIONAL REGULATORY PROTEIN"/>
    <property type="match status" value="1"/>
</dbReference>
<keyword evidence="1" id="KW-0678">Repressor</keyword>
<evidence type="ECO:0000256" key="1">
    <source>
        <dbReference type="ARBA" id="ARBA00022491"/>
    </source>
</evidence>
<dbReference type="InterPro" id="IPR036271">
    <property type="entry name" value="Tet_transcr_reg_TetR-rel_C_sf"/>
</dbReference>
<proteinExistence type="predicted"/>
<dbReference type="InterPro" id="IPR050109">
    <property type="entry name" value="HTH-type_TetR-like_transc_reg"/>
</dbReference>
<feature type="domain" description="HTH tetR-type" evidence="6">
    <location>
        <begin position="12"/>
        <end position="72"/>
    </location>
</feature>
<dbReference type="Proteomes" id="UP001602013">
    <property type="component" value="Unassembled WGS sequence"/>
</dbReference>
<dbReference type="InterPro" id="IPR003012">
    <property type="entry name" value="Tet_transcr_reg_TetR"/>
</dbReference>
<name>A0ABW6SW81_9ACTN</name>
<evidence type="ECO:0000256" key="4">
    <source>
        <dbReference type="ARBA" id="ARBA00023163"/>
    </source>
</evidence>